<dbReference type="Proteomes" id="UP000000763">
    <property type="component" value="Chromosome 8"/>
</dbReference>
<proteinExistence type="predicted"/>
<organism evidence="2 3">
    <name type="scientific">Oryza sativa subsp. japonica</name>
    <name type="common">Rice</name>
    <dbReference type="NCBI Taxonomy" id="39947"/>
    <lineage>
        <taxon>Eukaryota</taxon>
        <taxon>Viridiplantae</taxon>
        <taxon>Streptophyta</taxon>
        <taxon>Embryophyta</taxon>
        <taxon>Tracheophyta</taxon>
        <taxon>Spermatophyta</taxon>
        <taxon>Magnoliopsida</taxon>
        <taxon>Liliopsida</taxon>
        <taxon>Poales</taxon>
        <taxon>Poaceae</taxon>
        <taxon>BOP clade</taxon>
        <taxon>Oryzoideae</taxon>
        <taxon>Oryzeae</taxon>
        <taxon>Oryzinae</taxon>
        <taxon>Oryza</taxon>
        <taxon>Oryza sativa</taxon>
    </lineage>
</organism>
<feature type="region of interest" description="Disordered" evidence="1">
    <location>
        <begin position="94"/>
        <end position="155"/>
    </location>
</feature>
<reference evidence="3" key="1">
    <citation type="journal article" date="2005" name="Nature">
        <title>The map-based sequence of the rice genome.</title>
        <authorList>
            <consortium name="International rice genome sequencing project (IRGSP)"/>
            <person name="Matsumoto T."/>
            <person name="Wu J."/>
            <person name="Kanamori H."/>
            <person name="Katayose Y."/>
            <person name="Fujisawa M."/>
            <person name="Namiki N."/>
            <person name="Mizuno H."/>
            <person name="Yamamoto K."/>
            <person name="Antonio B.A."/>
            <person name="Baba T."/>
            <person name="Sakata K."/>
            <person name="Nagamura Y."/>
            <person name="Aoki H."/>
            <person name="Arikawa K."/>
            <person name="Arita K."/>
            <person name="Bito T."/>
            <person name="Chiden Y."/>
            <person name="Fujitsuka N."/>
            <person name="Fukunaka R."/>
            <person name="Hamada M."/>
            <person name="Harada C."/>
            <person name="Hayashi A."/>
            <person name="Hijishita S."/>
            <person name="Honda M."/>
            <person name="Hosokawa S."/>
            <person name="Ichikawa Y."/>
            <person name="Idonuma A."/>
            <person name="Iijima M."/>
            <person name="Ikeda M."/>
            <person name="Ikeno M."/>
            <person name="Ito K."/>
            <person name="Ito S."/>
            <person name="Ito T."/>
            <person name="Ito Y."/>
            <person name="Ito Y."/>
            <person name="Iwabuchi A."/>
            <person name="Kamiya K."/>
            <person name="Karasawa W."/>
            <person name="Kurita K."/>
            <person name="Katagiri S."/>
            <person name="Kikuta A."/>
            <person name="Kobayashi H."/>
            <person name="Kobayashi N."/>
            <person name="Machita K."/>
            <person name="Maehara T."/>
            <person name="Masukawa M."/>
            <person name="Mizubayashi T."/>
            <person name="Mukai Y."/>
            <person name="Nagasaki H."/>
            <person name="Nagata Y."/>
            <person name="Naito S."/>
            <person name="Nakashima M."/>
            <person name="Nakama Y."/>
            <person name="Nakamichi Y."/>
            <person name="Nakamura M."/>
            <person name="Meguro A."/>
            <person name="Negishi M."/>
            <person name="Ohta I."/>
            <person name="Ohta T."/>
            <person name="Okamoto M."/>
            <person name="Ono N."/>
            <person name="Saji S."/>
            <person name="Sakaguchi M."/>
            <person name="Sakai K."/>
            <person name="Shibata M."/>
            <person name="Shimokawa T."/>
            <person name="Song J."/>
            <person name="Takazaki Y."/>
            <person name="Terasawa K."/>
            <person name="Tsugane M."/>
            <person name="Tsuji K."/>
            <person name="Ueda S."/>
            <person name="Waki K."/>
            <person name="Yamagata H."/>
            <person name="Yamamoto M."/>
            <person name="Yamamoto S."/>
            <person name="Yamane H."/>
            <person name="Yoshiki S."/>
            <person name="Yoshihara R."/>
            <person name="Yukawa K."/>
            <person name="Zhong H."/>
            <person name="Yano M."/>
            <person name="Yuan Q."/>
            <person name="Ouyang S."/>
            <person name="Liu J."/>
            <person name="Jones K.M."/>
            <person name="Gansberger K."/>
            <person name="Moffat K."/>
            <person name="Hill J."/>
            <person name="Bera J."/>
            <person name="Fadrosh D."/>
            <person name="Jin S."/>
            <person name="Johri S."/>
            <person name="Kim M."/>
            <person name="Overton L."/>
            <person name="Reardon M."/>
            <person name="Tsitrin T."/>
            <person name="Vuong H."/>
            <person name="Weaver B."/>
            <person name="Ciecko A."/>
            <person name="Tallon L."/>
            <person name="Jackson J."/>
            <person name="Pai G."/>
            <person name="Aken S.V."/>
            <person name="Utterback T."/>
            <person name="Reidmuller S."/>
            <person name="Feldblyum T."/>
            <person name="Hsiao J."/>
            <person name="Zismann V."/>
            <person name="Iobst S."/>
            <person name="de Vazeille A.R."/>
            <person name="Buell C.R."/>
            <person name="Ying K."/>
            <person name="Li Y."/>
            <person name="Lu T."/>
            <person name="Huang Y."/>
            <person name="Zhao Q."/>
            <person name="Feng Q."/>
            <person name="Zhang L."/>
            <person name="Zhu J."/>
            <person name="Weng Q."/>
            <person name="Mu J."/>
            <person name="Lu Y."/>
            <person name="Fan D."/>
            <person name="Liu Y."/>
            <person name="Guan J."/>
            <person name="Zhang Y."/>
            <person name="Yu S."/>
            <person name="Liu X."/>
            <person name="Zhang Y."/>
            <person name="Hong G."/>
            <person name="Han B."/>
            <person name="Choisne N."/>
            <person name="Demange N."/>
            <person name="Orjeda G."/>
            <person name="Samain S."/>
            <person name="Cattolico L."/>
            <person name="Pelletier E."/>
            <person name="Couloux A."/>
            <person name="Segurens B."/>
            <person name="Wincker P."/>
            <person name="D'Hont A."/>
            <person name="Scarpelli C."/>
            <person name="Weissenbach J."/>
            <person name="Salanoubat M."/>
            <person name="Quetier F."/>
            <person name="Yu Y."/>
            <person name="Kim H.R."/>
            <person name="Rambo T."/>
            <person name="Currie J."/>
            <person name="Collura K."/>
            <person name="Luo M."/>
            <person name="Yang T."/>
            <person name="Ammiraju J.S.S."/>
            <person name="Engler F."/>
            <person name="Soderlund C."/>
            <person name="Wing R.A."/>
            <person name="Palmer L.E."/>
            <person name="de la Bastide M."/>
            <person name="Spiegel L."/>
            <person name="Nascimento L."/>
            <person name="Zutavern T."/>
            <person name="O'Shaughnessy A."/>
            <person name="Dike S."/>
            <person name="Dedhia N."/>
            <person name="Preston R."/>
            <person name="Balija V."/>
            <person name="McCombie W.R."/>
            <person name="Chow T."/>
            <person name="Chen H."/>
            <person name="Chung M."/>
            <person name="Chen C."/>
            <person name="Shaw J."/>
            <person name="Wu H."/>
            <person name="Hsiao K."/>
            <person name="Chao Y."/>
            <person name="Chu M."/>
            <person name="Cheng C."/>
            <person name="Hour A."/>
            <person name="Lee P."/>
            <person name="Lin S."/>
            <person name="Lin Y."/>
            <person name="Liou J."/>
            <person name="Liu S."/>
            <person name="Hsing Y."/>
            <person name="Raghuvanshi S."/>
            <person name="Mohanty A."/>
            <person name="Bharti A.K."/>
            <person name="Gaur A."/>
            <person name="Gupta V."/>
            <person name="Kumar D."/>
            <person name="Ravi V."/>
            <person name="Vij S."/>
            <person name="Kapur A."/>
            <person name="Khurana P."/>
            <person name="Khurana P."/>
            <person name="Khurana J.P."/>
            <person name="Tyagi A.K."/>
            <person name="Gaikwad K."/>
            <person name="Singh A."/>
            <person name="Dalal V."/>
            <person name="Srivastava S."/>
            <person name="Dixit A."/>
            <person name="Pal A.K."/>
            <person name="Ghazi I.A."/>
            <person name="Yadav M."/>
            <person name="Pandit A."/>
            <person name="Bhargava A."/>
            <person name="Sureshbabu K."/>
            <person name="Batra K."/>
            <person name="Sharma T.R."/>
            <person name="Mohapatra T."/>
            <person name="Singh N.K."/>
            <person name="Messing J."/>
            <person name="Nelson A.B."/>
            <person name="Fuks G."/>
            <person name="Kavchok S."/>
            <person name="Keizer G."/>
            <person name="Linton E."/>
            <person name="Llaca V."/>
            <person name="Song R."/>
            <person name="Tanyolac B."/>
            <person name="Young S."/>
            <person name="Ho-Il K."/>
            <person name="Hahn J.H."/>
            <person name="Sangsakoo G."/>
            <person name="Vanavichit A."/>
            <person name="de Mattos Luiz.A.T."/>
            <person name="Zimmer P.D."/>
            <person name="Malone G."/>
            <person name="Dellagostin O."/>
            <person name="de Oliveira A.C."/>
            <person name="Bevan M."/>
            <person name="Bancroft I."/>
            <person name="Minx P."/>
            <person name="Cordum H."/>
            <person name="Wilson R."/>
            <person name="Cheng Z."/>
            <person name="Jin W."/>
            <person name="Jiang J."/>
            <person name="Leong S.A."/>
            <person name="Iwama H."/>
            <person name="Gojobori T."/>
            <person name="Itoh T."/>
            <person name="Niimura Y."/>
            <person name="Fujii Y."/>
            <person name="Habara T."/>
            <person name="Sakai H."/>
            <person name="Sato Y."/>
            <person name="Wilson G."/>
            <person name="Kumar K."/>
            <person name="McCouch S."/>
            <person name="Juretic N."/>
            <person name="Hoen D."/>
            <person name="Wright S."/>
            <person name="Bruskiewich R."/>
            <person name="Bureau T."/>
            <person name="Miyao A."/>
            <person name="Hirochika H."/>
            <person name="Nishikawa T."/>
            <person name="Kadowaki K."/>
            <person name="Sugiura M."/>
            <person name="Burr B."/>
            <person name="Sasaki T."/>
        </authorList>
    </citation>
    <scope>NUCLEOTIDE SEQUENCE [LARGE SCALE GENOMIC DNA]</scope>
    <source>
        <strain evidence="3">cv. Nipponbare</strain>
    </source>
</reference>
<dbReference type="AlphaFoldDB" id="Q6Z0L7"/>
<evidence type="ECO:0000313" key="3">
    <source>
        <dbReference type="Proteomes" id="UP000000763"/>
    </source>
</evidence>
<accession>Q6Z0L7</accession>
<evidence type="ECO:0000256" key="1">
    <source>
        <dbReference type="SAM" id="MobiDB-lite"/>
    </source>
</evidence>
<protein>
    <submittedName>
        <fullName evidence="2">Uncharacterized protein</fullName>
    </submittedName>
</protein>
<reference evidence="3" key="2">
    <citation type="journal article" date="2008" name="Nucleic Acids Res.">
        <title>The rice annotation project database (RAP-DB): 2008 update.</title>
        <authorList>
            <consortium name="The rice annotation project (RAP)"/>
        </authorList>
    </citation>
    <scope>GENOME REANNOTATION</scope>
    <source>
        <strain evidence="3">cv. Nipponbare</strain>
    </source>
</reference>
<dbReference type="EMBL" id="AP005488">
    <property type="protein sequence ID" value="BAD11615.1"/>
    <property type="molecule type" value="Genomic_DNA"/>
</dbReference>
<sequence>MPEVVVVQQADEPGRRKGRPKGRRRRRGWRGRRGDGVPAKPRSSRGRGRCSDAEGGGGDVGRRTGNATVAPGGGTVAAKPLFCRRERVSGVFPAKRRADRGRGGGCEAEGEDGAAGRCSGEEGEAAGGGRRGGKRGATAGTRLRRSPRETEGRPGWRRRLRCCRRRRRGRPALRQGDGVFSSPDFSLVAPLADFEWIVALEDGTSVPELLIIHIFGVNLIQVTHFTLCVDISLSLLGYHACYHENIMLVIYF</sequence>
<feature type="compositionally biased region" description="Basic residues" evidence="1">
    <location>
        <begin position="16"/>
        <end position="31"/>
    </location>
</feature>
<evidence type="ECO:0000313" key="2">
    <source>
        <dbReference type="EMBL" id="BAD11615.1"/>
    </source>
</evidence>
<feature type="region of interest" description="Disordered" evidence="1">
    <location>
        <begin position="1"/>
        <end position="76"/>
    </location>
</feature>
<gene>
    <name evidence="2" type="primary">OSJNBa0003D23.14</name>
</gene>
<name>Q6Z0L7_ORYSJ</name>